<sequence length="136" mass="16178">MTKKEILKYKNTIIQNFYNDGFNINENFLKNIIEDDEDKQFVIDKNDFYYLIRCKPRTKANIGFNDIERIHSTALTFDCFPVVVTNKNYSFKAKSIARKRSVILSFDNTIINDINLHIERKLDDEELNIISNILYR</sequence>
<dbReference type="Proteomes" id="UP000789366">
    <property type="component" value="Unassembled WGS sequence"/>
</dbReference>
<reference evidence="1" key="1">
    <citation type="submission" date="2021-06" db="EMBL/GenBank/DDBJ databases">
        <authorList>
            <person name="Kallberg Y."/>
            <person name="Tangrot J."/>
            <person name="Rosling A."/>
        </authorList>
    </citation>
    <scope>NUCLEOTIDE SEQUENCE</scope>
    <source>
        <strain evidence="1">28 12/20/2015</strain>
    </source>
</reference>
<gene>
    <name evidence="1" type="ORF">SPELUC_LOCUS6823</name>
</gene>
<evidence type="ECO:0000313" key="1">
    <source>
        <dbReference type="EMBL" id="CAG8592914.1"/>
    </source>
</evidence>
<proteinExistence type="predicted"/>
<accession>A0ACA9MHG4</accession>
<dbReference type="EMBL" id="CAJVPW010008367">
    <property type="protein sequence ID" value="CAG8592914.1"/>
    <property type="molecule type" value="Genomic_DNA"/>
</dbReference>
<keyword evidence="2" id="KW-1185">Reference proteome</keyword>
<organism evidence="1 2">
    <name type="scientific">Cetraspora pellucida</name>
    <dbReference type="NCBI Taxonomy" id="1433469"/>
    <lineage>
        <taxon>Eukaryota</taxon>
        <taxon>Fungi</taxon>
        <taxon>Fungi incertae sedis</taxon>
        <taxon>Mucoromycota</taxon>
        <taxon>Glomeromycotina</taxon>
        <taxon>Glomeromycetes</taxon>
        <taxon>Diversisporales</taxon>
        <taxon>Gigasporaceae</taxon>
        <taxon>Cetraspora</taxon>
    </lineage>
</organism>
<name>A0ACA9MHG4_9GLOM</name>
<comment type="caution">
    <text evidence="1">The sequence shown here is derived from an EMBL/GenBank/DDBJ whole genome shotgun (WGS) entry which is preliminary data.</text>
</comment>
<protein>
    <submittedName>
        <fullName evidence="1">10883_t:CDS:1</fullName>
    </submittedName>
</protein>
<evidence type="ECO:0000313" key="2">
    <source>
        <dbReference type="Proteomes" id="UP000789366"/>
    </source>
</evidence>